<evidence type="ECO:0000256" key="1">
    <source>
        <dbReference type="SAM" id="MobiDB-lite"/>
    </source>
</evidence>
<protein>
    <submittedName>
        <fullName evidence="2">Uncharacterized protein</fullName>
    </submittedName>
</protein>
<evidence type="ECO:0000313" key="2">
    <source>
        <dbReference type="EMBL" id="KAJ3652681.1"/>
    </source>
</evidence>
<feature type="region of interest" description="Disordered" evidence="1">
    <location>
        <begin position="113"/>
        <end position="148"/>
    </location>
</feature>
<name>A0AA38ICV0_9CUCU</name>
<dbReference type="EMBL" id="JALNTZ010000005">
    <property type="protein sequence ID" value="KAJ3652681.1"/>
    <property type="molecule type" value="Genomic_DNA"/>
</dbReference>
<dbReference type="AlphaFoldDB" id="A0AA38ICV0"/>
<keyword evidence="3" id="KW-1185">Reference proteome</keyword>
<dbReference type="Proteomes" id="UP001168821">
    <property type="component" value="Unassembled WGS sequence"/>
</dbReference>
<gene>
    <name evidence="2" type="ORF">Zmor_018625</name>
</gene>
<comment type="caution">
    <text evidence="2">The sequence shown here is derived from an EMBL/GenBank/DDBJ whole genome shotgun (WGS) entry which is preliminary data.</text>
</comment>
<proteinExistence type="predicted"/>
<reference evidence="2" key="1">
    <citation type="journal article" date="2023" name="G3 (Bethesda)">
        <title>Whole genome assemblies of Zophobas morio and Tenebrio molitor.</title>
        <authorList>
            <person name="Kaur S."/>
            <person name="Stinson S.A."/>
            <person name="diCenzo G.C."/>
        </authorList>
    </citation>
    <scope>NUCLEOTIDE SEQUENCE</scope>
    <source>
        <strain evidence="2">QUZm001</strain>
    </source>
</reference>
<sequence>MASASNDAKLGAPCKKCKNKVVTGLKCETCSQMFHRSCAKLCTKILNDNTFKCCENSDQNISITDSDFWETLDGAEIDSRVMSYIIKQKDLIIEQQQQQIILLKSQLEKMTPMQSPMTSDKNPEAKKNEAKPNINKKQGGKEAQKTTLIPQNNNITKKTEKEIESHIKNSESGKFPKAEWKVVSPKRKRSYRKPVVGCLPETSSIQAIPRSAYIHVYRLHPDTAAEDLKNFLNQKVSVKEVVKLDSKHPELYSSFKVGVDYVELESAMNPELWPKGACVNKFFHWIAHNKQVT</sequence>
<evidence type="ECO:0000313" key="3">
    <source>
        <dbReference type="Proteomes" id="UP001168821"/>
    </source>
</evidence>
<accession>A0AA38ICV0</accession>
<organism evidence="2 3">
    <name type="scientific">Zophobas morio</name>
    <dbReference type="NCBI Taxonomy" id="2755281"/>
    <lineage>
        <taxon>Eukaryota</taxon>
        <taxon>Metazoa</taxon>
        <taxon>Ecdysozoa</taxon>
        <taxon>Arthropoda</taxon>
        <taxon>Hexapoda</taxon>
        <taxon>Insecta</taxon>
        <taxon>Pterygota</taxon>
        <taxon>Neoptera</taxon>
        <taxon>Endopterygota</taxon>
        <taxon>Coleoptera</taxon>
        <taxon>Polyphaga</taxon>
        <taxon>Cucujiformia</taxon>
        <taxon>Tenebrionidae</taxon>
        <taxon>Zophobas</taxon>
    </lineage>
</organism>
<feature type="compositionally biased region" description="Basic and acidic residues" evidence="1">
    <location>
        <begin position="121"/>
        <end position="130"/>
    </location>
</feature>